<dbReference type="InterPro" id="IPR002826">
    <property type="entry name" value="MptE-like"/>
</dbReference>
<proteinExistence type="predicted"/>
<dbReference type="EMBL" id="SMRT01000016">
    <property type="protein sequence ID" value="TDF93495.1"/>
    <property type="molecule type" value="Genomic_DNA"/>
</dbReference>
<dbReference type="PANTHER" id="PTHR41786">
    <property type="entry name" value="MOTILITY ACCESSORY FACTOR MAF"/>
    <property type="match status" value="1"/>
</dbReference>
<dbReference type="OrthoDB" id="5291305at2"/>
<evidence type="ECO:0000313" key="3">
    <source>
        <dbReference type="EMBL" id="TDF93495.1"/>
    </source>
</evidence>
<dbReference type="Pfam" id="PF20157">
    <property type="entry name" value="Maf_flag10_N"/>
    <property type="match status" value="1"/>
</dbReference>
<dbReference type="Pfam" id="PF01973">
    <property type="entry name" value="MptE-like"/>
    <property type="match status" value="1"/>
</dbReference>
<dbReference type="AlphaFoldDB" id="A0A4R5KFM4"/>
<feature type="domain" description="6-hydroxymethylpterin diphosphokinase MptE-like" evidence="1">
    <location>
        <begin position="207"/>
        <end position="382"/>
    </location>
</feature>
<name>A0A4R5KFM4_9BACL</name>
<protein>
    <submittedName>
        <fullName evidence="3">DUF115 domain-containing protein</fullName>
    </submittedName>
</protein>
<dbReference type="InterPro" id="IPR045376">
    <property type="entry name" value="Maf_N"/>
</dbReference>
<gene>
    <name evidence="3" type="ORF">E1757_26545</name>
</gene>
<dbReference type="RefSeq" id="WP_133233903.1">
    <property type="nucleotide sequence ID" value="NZ_SMRT01000016.1"/>
</dbReference>
<keyword evidence="4" id="KW-1185">Reference proteome</keyword>
<feature type="domain" description="Glycosyltransferase Maf N-terminal" evidence="2">
    <location>
        <begin position="3"/>
        <end position="115"/>
    </location>
</feature>
<accession>A0A4R5KFM4</accession>
<comment type="caution">
    <text evidence="3">The sequence shown here is derived from an EMBL/GenBank/DDBJ whole genome shotgun (WGS) entry which is preliminary data.</text>
</comment>
<dbReference type="Proteomes" id="UP000295636">
    <property type="component" value="Unassembled WGS sequence"/>
</dbReference>
<evidence type="ECO:0000259" key="2">
    <source>
        <dbReference type="Pfam" id="PF20157"/>
    </source>
</evidence>
<sequence>MISADNVLYLKNRFSTVWNQVQQLKDQPKSVFFDVVPSKSGEQTLIVDSQGKSLYVHSKYNPRDEAEQFIAQLKDVEQYGHVFFYGVGLGYHVEAFFRKYPSVPFTLYEPAPELFESFLSRVSLPNIPASCKHICLEQTAGHGHAFLKSFVEGIHEDVLLVQLPSYDRIFTDKVNSFSEQFKELLNQKKLSLKVNNGYEKRWILNSLINIEETIRTPNILLEKLNVFKDKPVIVVAAGPSLQDEMEQLRYIKEHGLAYILSVGTSINALLANGIHPDAACTYDPSHLNQKVFKNVNDQGITDIPLIFGSSVGFEVLKQYKGPKLHVLTNQDTIAPVFLKPELHVPLDTVHDASTITAIALQLLYKLQVKNAYLVGQNLAFRDNLLYTVGALVLRPEAEVLASDRRNVVLVESVHGEQIETTQDYMLMKLQIEEVLKNRKDMEVVNTTKGGAKIDHTTFVPLEEIIQTRLKERVVIPNWYEHSGWSYDLEYARKKATEMKNELNQLRKYYNQITGLFNDINRCKDRKDKRGLAQLFNKFDKVIMKIRSNLFFQVFIKPMNRVQEELLLKQMEKIRFENDLVARAELIIQIFGKFLYGCQVDTANITPVYDAIHNYILKLEPSE</sequence>
<evidence type="ECO:0000259" key="1">
    <source>
        <dbReference type="Pfam" id="PF01973"/>
    </source>
</evidence>
<organism evidence="3 4">
    <name type="scientific">Paenibacillus piri</name>
    <dbReference type="NCBI Taxonomy" id="2547395"/>
    <lineage>
        <taxon>Bacteria</taxon>
        <taxon>Bacillati</taxon>
        <taxon>Bacillota</taxon>
        <taxon>Bacilli</taxon>
        <taxon>Bacillales</taxon>
        <taxon>Paenibacillaceae</taxon>
        <taxon>Paenibacillus</taxon>
    </lineage>
</organism>
<evidence type="ECO:0000313" key="4">
    <source>
        <dbReference type="Proteomes" id="UP000295636"/>
    </source>
</evidence>
<dbReference type="PANTHER" id="PTHR41786:SF1">
    <property type="entry name" value="6-HYDROXYMETHYLPTERIN DIPHOSPHOKINASE MPTE-LIKE DOMAIN-CONTAINING PROTEIN"/>
    <property type="match status" value="1"/>
</dbReference>
<reference evidence="3 4" key="1">
    <citation type="submission" date="2019-03" db="EMBL/GenBank/DDBJ databases">
        <title>This is whole genome sequence of Paenibacillus sp MS74 strain.</title>
        <authorList>
            <person name="Trinh H.N."/>
        </authorList>
    </citation>
    <scope>NUCLEOTIDE SEQUENCE [LARGE SCALE GENOMIC DNA]</scope>
    <source>
        <strain evidence="3 4">MS74</strain>
    </source>
</reference>